<evidence type="ECO:0000256" key="1">
    <source>
        <dbReference type="ARBA" id="ARBA00023125"/>
    </source>
</evidence>
<dbReference type="AlphaFoldDB" id="A0A7H0K9X9"/>
<dbReference type="InterPro" id="IPR010982">
    <property type="entry name" value="Lambda_DNA-bd_dom_sf"/>
</dbReference>
<dbReference type="RefSeq" id="WP_181191308.1">
    <property type="nucleotide sequence ID" value="NZ_JABFED010000001.1"/>
</dbReference>
<keyword evidence="3" id="KW-1185">Reference proteome</keyword>
<evidence type="ECO:0008006" key="4">
    <source>
        <dbReference type="Google" id="ProtNLM"/>
    </source>
</evidence>
<dbReference type="Proteomes" id="UP000577408">
    <property type="component" value="Unassembled WGS sequence"/>
</dbReference>
<dbReference type="Gene3D" id="1.10.260.40">
    <property type="entry name" value="lambda repressor-like DNA-binding domains"/>
    <property type="match status" value="1"/>
</dbReference>
<name>A0A7H0K9X9_9CORY</name>
<sequence length="111" mass="12571">MAIQPLAEAFPMGDFLAEELEERGWTEADFAVIMGRPTRFVEELISGERELTRESAELVGAALGTSAELWLNLQDTYLAWRQSHDEKTQASLAAVRERARHRELADLRKAQ</sequence>
<comment type="caution">
    <text evidence="2">The sequence shown here is derived from an EMBL/GenBank/DDBJ whole genome shotgun (WGS) entry which is preliminary data.</text>
</comment>
<dbReference type="PANTHER" id="PTHR36924">
    <property type="entry name" value="ANTITOXIN HIGA-1"/>
    <property type="match status" value="1"/>
</dbReference>
<dbReference type="SUPFAM" id="SSF47413">
    <property type="entry name" value="lambda repressor-like DNA-binding domains"/>
    <property type="match status" value="1"/>
</dbReference>
<evidence type="ECO:0000313" key="2">
    <source>
        <dbReference type="EMBL" id="MBA1836585.1"/>
    </source>
</evidence>
<proteinExistence type="predicted"/>
<gene>
    <name evidence="2" type="ORF">HMA55_01450</name>
</gene>
<evidence type="ECO:0000313" key="3">
    <source>
        <dbReference type="Proteomes" id="UP000577408"/>
    </source>
</evidence>
<dbReference type="EMBL" id="JABFED010000001">
    <property type="protein sequence ID" value="MBA1836585.1"/>
    <property type="molecule type" value="Genomic_DNA"/>
</dbReference>
<protein>
    <recommendedName>
        <fullName evidence="4">Addiction module antidote protein, HigA family</fullName>
    </recommendedName>
</protein>
<dbReference type="InterPro" id="IPR013430">
    <property type="entry name" value="Toxin_antidote_HigA"/>
</dbReference>
<dbReference type="GO" id="GO:0003677">
    <property type="term" value="F:DNA binding"/>
    <property type="evidence" value="ECO:0007669"/>
    <property type="project" value="UniProtKB-KW"/>
</dbReference>
<dbReference type="InterPro" id="IPR001387">
    <property type="entry name" value="Cro/C1-type_HTH"/>
</dbReference>
<dbReference type="PANTHER" id="PTHR36924:SF1">
    <property type="entry name" value="ANTITOXIN HIGA-1"/>
    <property type="match status" value="1"/>
</dbReference>
<reference evidence="2 3" key="1">
    <citation type="submission" date="2020-05" db="EMBL/GenBank/DDBJ databases">
        <title>Descriptions of Corynebacterium xxxx sp. nov., Corynebacterium yyyy sp. nov. and Corynebacterium zzzz sp. nov.</title>
        <authorList>
            <person name="Zhang G."/>
        </authorList>
    </citation>
    <scope>NUCLEOTIDE SEQUENCE [LARGE SCALE GENOMIC DNA]</scope>
    <source>
        <strain evidence="3">zg-913</strain>
    </source>
</reference>
<dbReference type="CDD" id="cd00093">
    <property type="entry name" value="HTH_XRE"/>
    <property type="match status" value="1"/>
</dbReference>
<organism evidence="2 3">
    <name type="scientific">Corynebacterium wankanglinii</name>
    <dbReference type="NCBI Taxonomy" id="2735136"/>
    <lineage>
        <taxon>Bacteria</taxon>
        <taxon>Bacillati</taxon>
        <taxon>Actinomycetota</taxon>
        <taxon>Actinomycetes</taxon>
        <taxon>Mycobacteriales</taxon>
        <taxon>Corynebacteriaceae</taxon>
        <taxon>Corynebacterium</taxon>
    </lineage>
</organism>
<keyword evidence="1" id="KW-0238">DNA-binding</keyword>
<accession>A0A7H0K9X9</accession>